<protein>
    <submittedName>
        <fullName evidence="4">Ras protein</fullName>
    </submittedName>
</protein>
<dbReference type="GO" id="GO:0007165">
    <property type="term" value="P:signal transduction"/>
    <property type="evidence" value="ECO:0007669"/>
    <property type="project" value="InterPro"/>
</dbReference>
<gene>
    <name evidence="4" type="ORF">DFH07DRAFT_746480</name>
</gene>
<dbReference type="GO" id="GO:0005525">
    <property type="term" value="F:GTP binding"/>
    <property type="evidence" value="ECO:0007669"/>
    <property type="project" value="UniProtKB-KW"/>
</dbReference>
<keyword evidence="5" id="KW-1185">Reference proteome</keyword>
<dbReference type="InterPro" id="IPR027417">
    <property type="entry name" value="P-loop_NTPase"/>
</dbReference>
<dbReference type="SMART" id="SM00175">
    <property type="entry name" value="RAB"/>
    <property type="match status" value="1"/>
</dbReference>
<comment type="caution">
    <text evidence="4">The sequence shown here is derived from an EMBL/GenBank/DDBJ whole genome shotgun (WGS) entry which is preliminary data.</text>
</comment>
<dbReference type="Gene3D" id="3.40.50.300">
    <property type="entry name" value="P-loop containing nucleotide triphosphate hydrolases"/>
    <property type="match status" value="1"/>
</dbReference>
<dbReference type="SMART" id="SM00173">
    <property type="entry name" value="RAS"/>
    <property type="match status" value="1"/>
</dbReference>
<dbReference type="SUPFAM" id="SSF52540">
    <property type="entry name" value="P-loop containing nucleoside triphosphate hydrolases"/>
    <property type="match status" value="1"/>
</dbReference>
<dbReference type="Proteomes" id="UP001215280">
    <property type="component" value="Unassembled WGS sequence"/>
</dbReference>
<dbReference type="Pfam" id="PF00071">
    <property type="entry name" value="Ras"/>
    <property type="match status" value="1"/>
</dbReference>
<evidence type="ECO:0000313" key="4">
    <source>
        <dbReference type="EMBL" id="KAJ7749830.1"/>
    </source>
</evidence>
<accession>A0AAD7IT36</accession>
<evidence type="ECO:0000313" key="5">
    <source>
        <dbReference type="Proteomes" id="UP001215280"/>
    </source>
</evidence>
<dbReference type="NCBIfam" id="TIGR00231">
    <property type="entry name" value="small_GTP"/>
    <property type="match status" value="1"/>
</dbReference>
<dbReference type="InterPro" id="IPR001806">
    <property type="entry name" value="Small_GTPase"/>
</dbReference>
<dbReference type="AlphaFoldDB" id="A0AAD7IT36"/>
<dbReference type="GO" id="GO:0003924">
    <property type="term" value="F:GTPase activity"/>
    <property type="evidence" value="ECO:0007669"/>
    <property type="project" value="InterPro"/>
</dbReference>
<proteinExistence type="predicted"/>
<dbReference type="EMBL" id="JARJLG010000084">
    <property type="protein sequence ID" value="KAJ7749830.1"/>
    <property type="molecule type" value="Genomic_DNA"/>
</dbReference>
<evidence type="ECO:0000256" key="1">
    <source>
        <dbReference type="ARBA" id="ARBA00004342"/>
    </source>
</evidence>
<evidence type="ECO:0000256" key="2">
    <source>
        <dbReference type="ARBA" id="ARBA00022741"/>
    </source>
</evidence>
<keyword evidence="3" id="KW-0342">GTP-binding</keyword>
<evidence type="ECO:0000256" key="3">
    <source>
        <dbReference type="ARBA" id="ARBA00023134"/>
    </source>
</evidence>
<dbReference type="InterPro" id="IPR020849">
    <property type="entry name" value="Small_GTPase_Ras-type"/>
</dbReference>
<dbReference type="PROSITE" id="PS51419">
    <property type="entry name" value="RAB"/>
    <property type="match status" value="1"/>
</dbReference>
<keyword evidence="2" id="KW-0547">Nucleotide-binding</keyword>
<dbReference type="InterPro" id="IPR005225">
    <property type="entry name" value="Small_GTP-bd"/>
</dbReference>
<reference evidence="4" key="1">
    <citation type="submission" date="2023-03" db="EMBL/GenBank/DDBJ databases">
        <title>Massive genome expansion in bonnet fungi (Mycena s.s.) driven by repeated elements and novel gene families across ecological guilds.</title>
        <authorList>
            <consortium name="Lawrence Berkeley National Laboratory"/>
            <person name="Harder C.B."/>
            <person name="Miyauchi S."/>
            <person name="Viragh M."/>
            <person name="Kuo A."/>
            <person name="Thoen E."/>
            <person name="Andreopoulos B."/>
            <person name="Lu D."/>
            <person name="Skrede I."/>
            <person name="Drula E."/>
            <person name="Henrissat B."/>
            <person name="Morin E."/>
            <person name="Kohler A."/>
            <person name="Barry K."/>
            <person name="LaButti K."/>
            <person name="Morin E."/>
            <person name="Salamov A."/>
            <person name="Lipzen A."/>
            <person name="Mereny Z."/>
            <person name="Hegedus B."/>
            <person name="Baldrian P."/>
            <person name="Stursova M."/>
            <person name="Weitz H."/>
            <person name="Taylor A."/>
            <person name="Grigoriev I.V."/>
            <person name="Nagy L.G."/>
            <person name="Martin F."/>
            <person name="Kauserud H."/>
        </authorList>
    </citation>
    <scope>NUCLEOTIDE SEQUENCE</scope>
    <source>
        <strain evidence="4">CBHHK188m</strain>
    </source>
</reference>
<name>A0AAD7IT36_9AGAR</name>
<dbReference type="SMART" id="SM00174">
    <property type="entry name" value="RHO"/>
    <property type="match status" value="1"/>
</dbReference>
<comment type="subcellular location">
    <subcellularLocation>
        <location evidence="1">Cell membrane</location>
        <topology evidence="1">Lipid-anchor</topology>
        <orientation evidence="1">Cytoplasmic side</orientation>
    </subcellularLocation>
</comment>
<dbReference type="PROSITE" id="PS51421">
    <property type="entry name" value="RAS"/>
    <property type="match status" value="1"/>
</dbReference>
<dbReference type="PANTHER" id="PTHR24070">
    <property type="entry name" value="RAS, DI-RAS, AND RHEB FAMILY MEMBERS OF SMALL GTPASE SUPERFAMILY"/>
    <property type="match status" value="1"/>
</dbReference>
<organism evidence="4 5">
    <name type="scientific">Mycena maculata</name>
    <dbReference type="NCBI Taxonomy" id="230809"/>
    <lineage>
        <taxon>Eukaryota</taxon>
        <taxon>Fungi</taxon>
        <taxon>Dikarya</taxon>
        <taxon>Basidiomycota</taxon>
        <taxon>Agaricomycotina</taxon>
        <taxon>Agaricomycetes</taxon>
        <taxon>Agaricomycetidae</taxon>
        <taxon>Agaricales</taxon>
        <taxon>Marasmiineae</taxon>
        <taxon>Mycenaceae</taxon>
        <taxon>Mycena</taxon>
    </lineage>
</organism>
<dbReference type="PRINTS" id="PR00449">
    <property type="entry name" value="RASTRNSFRMNG"/>
</dbReference>
<dbReference type="GO" id="GO:0005886">
    <property type="term" value="C:plasma membrane"/>
    <property type="evidence" value="ECO:0007669"/>
    <property type="project" value="UniProtKB-SubCell"/>
</dbReference>
<sequence length="181" mass="20462">MTDLCKPSHLRVGPPLRENDHWRIACPSGDSIGKTALANHSLQFVLQCFVHGPTDGNYRRQFIVDDCTCFVEIIDTAGQEEYAMLRDQWIQEGQGFVLMYSITSRDSFDAVRASRQSVQRMQGENPIMMLVGTKCDKSFERVVSMEEGGVLAKELDCEFLETSVKTGQNVERVMTNLFQSL</sequence>